<evidence type="ECO:0000313" key="3">
    <source>
        <dbReference type="RefSeq" id="XP_036358763.1"/>
    </source>
</evidence>
<name>A0A7E6ETU8_9MOLL</name>
<accession>A0A7E6ETU8</accession>
<proteinExistence type="predicted"/>
<dbReference type="RefSeq" id="XP_036358763.1">
    <property type="nucleotide sequence ID" value="XM_036502870.1"/>
</dbReference>
<evidence type="ECO:0000313" key="2">
    <source>
        <dbReference type="Proteomes" id="UP000515154"/>
    </source>
</evidence>
<dbReference type="KEGG" id="osn:118763368"/>
<dbReference type="AlphaFoldDB" id="A0A7E6ETU8"/>
<feature type="compositionally biased region" description="Polar residues" evidence="1">
    <location>
        <begin position="342"/>
        <end position="357"/>
    </location>
</feature>
<protein>
    <submittedName>
        <fullName evidence="3">Uncharacterized protein LOC118763368 isoform X1</fullName>
    </submittedName>
</protein>
<gene>
    <name evidence="3" type="primary">LOC118763368</name>
</gene>
<dbReference type="Proteomes" id="UP000515154">
    <property type="component" value="Linkage group LG5"/>
</dbReference>
<reference evidence="3" key="1">
    <citation type="submission" date="2025-08" db="UniProtKB">
        <authorList>
            <consortium name="RefSeq"/>
        </authorList>
    </citation>
    <scope>IDENTIFICATION</scope>
</reference>
<keyword evidence="2" id="KW-1185">Reference proteome</keyword>
<sequence length="526" mass="61338">MEAMISLLQHDIPFIDDVIVESKLLLLNHLVSFLYIEDKLQVTRMNNTENDMFSSCYGNLCSQPEDMVDLDVLNEELHKTTGLNECKNFTEDNIGHIDSRDDDRKNATDNHIGNVKEMIQIDVKEGQNHDQLNDDDETAKHDYSKDEKTKRYCVCEVADDKKVYVNNRLKCKTLNGEKSVSPDNHPFKLNKRNAKLDNSLPKKDRESFAMNKNWIIKGGKINSISKINPHRINTATEMIQNSKTNLTYSLFYIPKCSRKEQLENNDEISSTRRPFEECQNFTTHEPHLSIPKPYFHRMSSCEYRISVVDMSYYRSERKTIHPPGRISESKVSAPLRCRSVSYLQNNNNSASPKSKQGLSRPRRYSHLRDSLELAKLRWASKNRGSPFTAQPHTSRYASEYHHNVRPPHVYRTALRVDRRPPRYVSDYHINVEPFQPLHSPRYISDFQTIEPLEALHSPKYVSEYHFNVRPSQLHRNLLEPNNADQTHRSSMHHHVIPCLRIGPDIHYHAGADQCHHFEMIYIVLIH</sequence>
<feature type="region of interest" description="Disordered" evidence="1">
    <location>
        <begin position="342"/>
        <end position="364"/>
    </location>
</feature>
<organism evidence="2 3">
    <name type="scientific">Octopus sinensis</name>
    <name type="common">East Asian common octopus</name>
    <dbReference type="NCBI Taxonomy" id="2607531"/>
    <lineage>
        <taxon>Eukaryota</taxon>
        <taxon>Metazoa</taxon>
        <taxon>Spiralia</taxon>
        <taxon>Lophotrochozoa</taxon>
        <taxon>Mollusca</taxon>
        <taxon>Cephalopoda</taxon>
        <taxon>Coleoidea</taxon>
        <taxon>Octopodiformes</taxon>
        <taxon>Octopoda</taxon>
        <taxon>Incirrata</taxon>
        <taxon>Octopodidae</taxon>
        <taxon>Octopus</taxon>
    </lineage>
</organism>
<evidence type="ECO:0000256" key="1">
    <source>
        <dbReference type="SAM" id="MobiDB-lite"/>
    </source>
</evidence>